<proteinExistence type="predicted"/>
<gene>
    <name evidence="1" type="ORF">AB0L16_02960</name>
</gene>
<dbReference type="Proteomes" id="UP001552594">
    <property type="component" value="Unassembled WGS sequence"/>
</dbReference>
<evidence type="ECO:0000313" key="1">
    <source>
        <dbReference type="EMBL" id="MEV5505423.1"/>
    </source>
</evidence>
<keyword evidence="2" id="KW-1185">Reference proteome</keyword>
<organism evidence="1 2">
    <name type="scientific">Streptomyces orinoci</name>
    <name type="common">Streptoverticillium orinoci</name>
    <dbReference type="NCBI Taxonomy" id="67339"/>
    <lineage>
        <taxon>Bacteria</taxon>
        <taxon>Bacillati</taxon>
        <taxon>Actinomycetota</taxon>
        <taxon>Actinomycetes</taxon>
        <taxon>Kitasatosporales</taxon>
        <taxon>Streptomycetaceae</taxon>
        <taxon>Streptomyces</taxon>
    </lineage>
</organism>
<protein>
    <submittedName>
        <fullName evidence="1">Uncharacterized protein</fullName>
    </submittedName>
</protein>
<comment type="caution">
    <text evidence="1">The sequence shown here is derived from an EMBL/GenBank/DDBJ whole genome shotgun (WGS) entry which is preliminary data.</text>
</comment>
<dbReference type="RefSeq" id="WP_109278589.1">
    <property type="nucleotide sequence ID" value="NZ_JBFAUK010000002.1"/>
</dbReference>
<accession>A0ABV3JRA1</accession>
<name>A0ABV3JRA1_STRON</name>
<evidence type="ECO:0000313" key="2">
    <source>
        <dbReference type="Proteomes" id="UP001552594"/>
    </source>
</evidence>
<sequence>MVTAGRTARQCPVCAELYRELAAAALLGELRLMEGADHHGVLTDRRHAAALARLIREFLAEVASDAPAL</sequence>
<dbReference type="EMBL" id="JBFAUK010000002">
    <property type="protein sequence ID" value="MEV5505423.1"/>
    <property type="molecule type" value="Genomic_DNA"/>
</dbReference>
<reference evidence="1 2" key="1">
    <citation type="submission" date="2024-06" db="EMBL/GenBank/DDBJ databases">
        <title>The Natural Products Discovery Center: Release of the First 8490 Sequenced Strains for Exploring Actinobacteria Biosynthetic Diversity.</title>
        <authorList>
            <person name="Kalkreuter E."/>
            <person name="Kautsar S.A."/>
            <person name="Yang D."/>
            <person name="Bader C.D."/>
            <person name="Teijaro C.N."/>
            <person name="Fluegel L."/>
            <person name="Davis C.M."/>
            <person name="Simpson J.R."/>
            <person name="Lauterbach L."/>
            <person name="Steele A.D."/>
            <person name="Gui C."/>
            <person name="Meng S."/>
            <person name="Li G."/>
            <person name="Viehrig K."/>
            <person name="Ye F."/>
            <person name="Su P."/>
            <person name="Kiefer A.F."/>
            <person name="Nichols A."/>
            <person name="Cepeda A.J."/>
            <person name="Yan W."/>
            <person name="Fan B."/>
            <person name="Jiang Y."/>
            <person name="Adhikari A."/>
            <person name="Zheng C.-J."/>
            <person name="Schuster L."/>
            <person name="Cowan T.M."/>
            <person name="Smanski M.J."/>
            <person name="Chevrette M.G."/>
            <person name="De Carvalho L.P.S."/>
            <person name="Shen B."/>
        </authorList>
    </citation>
    <scope>NUCLEOTIDE SEQUENCE [LARGE SCALE GENOMIC DNA]</scope>
    <source>
        <strain evidence="1 2">NPDC052347</strain>
    </source>
</reference>